<dbReference type="Gene3D" id="3.90.640.10">
    <property type="entry name" value="Actin, Chain A, domain 4"/>
    <property type="match status" value="1"/>
</dbReference>
<dbReference type="OrthoDB" id="9760742at2"/>
<comment type="caution">
    <text evidence="1">The sequence shown here is derived from an EMBL/GenBank/DDBJ whole genome shotgun (WGS) entry which is preliminary data.</text>
</comment>
<dbReference type="RefSeq" id="WP_132246619.1">
    <property type="nucleotide sequence ID" value="NZ_SLWV01000021.1"/>
</dbReference>
<dbReference type="EMBL" id="SLWV01000021">
    <property type="protein sequence ID" value="TCO71509.1"/>
    <property type="molecule type" value="Genomic_DNA"/>
</dbReference>
<evidence type="ECO:0000313" key="2">
    <source>
        <dbReference type="Proteomes" id="UP000294919"/>
    </source>
</evidence>
<sequence length="901" mass="105933">MGYSYKLYQTNKSKKENTKQARYKEKELSKMTTYQLREICIKEKLIKNSLGPLNKEEIIRLIMRYRGIEESLFIKEQDDQGLERLQASIKKVDKIILDKKTINVPSKLVVYEGLTVEIFDQYRITSNDTLDEGNVLLVDETFNICSIFNLIKGNDQNYYLIKNEEITAKESTHKHYSLLYFEKQQSELIYDIYHQNIKHNPKYIQFYKLPILDFNIKQLVDTDIPLAIDFGTTNTTAGIYINKEHFYSLDKNDIGNKELEIEDIRVVHVLDTTANTIDITANTLDTTPLIPSVVGIKSINDKGVAYVFGYDAIQLSKASYVDDGICIFYDIKRWISDFDREEKITAINGQKTFIKRKHMIKAFLEYIINISQQRFKYKFKKIHISCPSKQKYKFYTLFKEILKAYDLEYENMLDEGAAVLFNTISELIDKKRYEENMLYKALIIDCGGGTTDLSSCDFKIENNRVSYEIDIETSYENGDTDFGGNNLTFRILQLIKIMFANKLTDNLTNHHEFVKKNILDAFDMDLYRCVDEYGVLEIYKRLDQAYEKVEDMIPTRFKDYENKSSEEYFKVKSNFYLLFELSDGIKKAFFSNKNNLEVLVKSKEDNHSKEEISCNEDNACDQETVYYDKWKMHTYNGGVLEPIKDAPTLKLSIYDINSLLRADIYHIIKKFLENIYEEDKLLEYSIIKLTGQSCKVELFREALKEFVPGRIIQSRKNKKAQKDQKDHYDLKLTCLKGALKYLQTKKFGYMNANIHTRIPTLPYVISAYTHSGDEKILIHSLDKENTSGSISRFMERITLKLYLKDTNGDTRYEYDYENKPEDFTKTTFEEIEEKYKGFIIQDETDNIVNKEVKFFIWAKKEEWGFCVVPILREDEALLIGKEAFFNFENDTWERNFFDGLK</sequence>
<dbReference type="PANTHER" id="PTHR42749">
    <property type="entry name" value="CELL SHAPE-DETERMINING PROTEIN MREB"/>
    <property type="match status" value="1"/>
</dbReference>
<organism evidence="1 2">
    <name type="scientific">Marinisporobacter balticus</name>
    <dbReference type="NCBI Taxonomy" id="2018667"/>
    <lineage>
        <taxon>Bacteria</taxon>
        <taxon>Bacillati</taxon>
        <taxon>Bacillota</taxon>
        <taxon>Clostridia</taxon>
        <taxon>Peptostreptococcales</taxon>
        <taxon>Thermotaleaceae</taxon>
        <taxon>Marinisporobacter</taxon>
    </lineage>
</organism>
<dbReference type="Proteomes" id="UP000294919">
    <property type="component" value="Unassembled WGS sequence"/>
</dbReference>
<proteinExistence type="predicted"/>
<reference evidence="1 2" key="1">
    <citation type="submission" date="2019-03" db="EMBL/GenBank/DDBJ databases">
        <title>Genomic Encyclopedia of Type Strains, Phase IV (KMG-IV): sequencing the most valuable type-strain genomes for metagenomic binning, comparative biology and taxonomic classification.</title>
        <authorList>
            <person name="Goeker M."/>
        </authorList>
    </citation>
    <scope>NUCLEOTIDE SEQUENCE [LARGE SCALE GENOMIC DNA]</scope>
    <source>
        <strain evidence="1 2">DSM 102940</strain>
    </source>
</reference>
<accession>A0A4R2KLC7</accession>
<name>A0A4R2KLC7_9FIRM</name>
<dbReference type="SUPFAM" id="SSF53067">
    <property type="entry name" value="Actin-like ATPase domain"/>
    <property type="match status" value="2"/>
</dbReference>
<keyword evidence="2" id="KW-1185">Reference proteome</keyword>
<evidence type="ECO:0008006" key="3">
    <source>
        <dbReference type="Google" id="ProtNLM"/>
    </source>
</evidence>
<gene>
    <name evidence="1" type="ORF">EV214_12161</name>
</gene>
<dbReference type="AlphaFoldDB" id="A0A4R2KLC7"/>
<dbReference type="InterPro" id="IPR043129">
    <property type="entry name" value="ATPase_NBD"/>
</dbReference>
<dbReference type="PANTHER" id="PTHR42749:SF1">
    <property type="entry name" value="CELL SHAPE-DETERMINING PROTEIN MREB"/>
    <property type="match status" value="1"/>
</dbReference>
<dbReference type="Gene3D" id="3.30.420.40">
    <property type="match status" value="2"/>
</dbReference>
<protein>
    <recommendedName>
        <fullName evidence="3">Molecular chaperone</fullName>
    </recommendedName>
</protein>
<evidence type="ECO:0000313" key="1">
    <source>
        <dbReference type="EMBL" id="TCO71509.1"/>
    </source>
</evidence>